<comment type="caution">
    <text evidence="3">The sequence shown here is derived from an EMBL/GenBank/DDBJ whole genome shotgun (WGS) entry which is preliminary data.</text>
</comment>
<sequence>MAETPPHKKTLLRLWISNANEAFFHIPNPKILQLFIISSTATFSLGAAMVVEWFYHGRHHPGYRWIVYFAPTIVVFPIIMLIICLVSARIFVKKGHEDKHGSPIEDQSEQSSSQTKTPRRLKIQDGEVLFELVDISSTDEEAMVQVGEQGRMGKYANLDLRRSLSCQFFSVARPDSKSKMKRRMSF</sequence>
<keyword evidence="2" id="KW-1133">Transmembrane helix</keyword>
<gene>
    <name evidence="3" type="ORF">RHGRI_009787</name>
</gene>
<organism evidence="3 4">
    <name type="scientific">Rhododendron griersonianum</name>
    <dbReference type="NCBI Taxonomy" id="479676"/>
    <lineage>
        <taxon>Eukaryota</taxon>
        <taxon>Viridiplantae</taxon>
        <taxon>Streptophyta</taxon>
        <taxon>Embryophyta</taxon>
        <taxon>Tracheophyta</taxon>
        <taxon>Spermatophyta</taxon>
        <taxon>Magnoliopsida</taxon>
        <taxon>eudicotyledons</taxon>
        <taxon>Gunneridae</taxon>
        <taxon>Pentapetalae</taxon>
        <taxon>asterids</taxon>
        <taxon>Ericales</taxon>
        <taxon>Ericaceae</taxon>
        <taxon>Ericoideae</taxon>
        <taxon>Rhodoreae</taxon>
        <taxon>Rhododendron</taxon>
    </lineage>
</organism>
<evidence type="ECO:0000256" key="1">
    <source>
        <dbReference type="SAM" id="MobiDB-lite"/>
    </source>
</evidence>
<keyword evidence="2" id="KW-0472">Membrane</keyword>
<name>A0AAV6KG11_9ERIC</name>
<reference evidence="3" key="1">
    <citation type="submission" date="2020-08" db="EMBL/GenBank/DDBJ databases">
        <title>Plant Genome Project.</title>
        <authorList>
            <person name="Zhang R.-G."/>
        </authorList>
    </citation>
    <scope>NUCLEOTIDE SEQUENCE</scope>
    <source>
        <strain evidence="3">WSP0</strain>
        <tissue evidence="3">Leaf</tissue>
    </source>
</reference>
<accession>A0AAV6KG11</accession>
<dbReference type="AlphaFoldDB" id="A0AAV6KG11"/>
<feature type="transmembrane region" description="Helical" evidence="2">
    <location>
        <begin position="67"/>
        <end position="92"/>
    </location>
</feature>
<feature type="region of interest" description="Disordered" evidence="1">
    <location>
        <begin position="98"/>
        <end position="119"/>
    </location>
</feature>
<dbReference type="EMBL" id="JACTNZ010000004">
    <property type="protein sequence ID" value="KAG5551476.1"/>
    <property type="molecule type" value="Genomic_DNA"/>
</dbReference>
<feature type="transmembrane region" description="Helical" evidence="2">
    <location>
        <begin position="34"/>
        <end position="55"/>
    </location>
</feature>
<evidence type="ECO:0008006" key="5">
    <source>
        <dbReference type="Google" id="ProtNLM"/>
    </source>
</evidence>
<evidence type="ECO:0000256" key="2">
    <source>
        <dbReference type="SAM" id="Phobius"/>
    </source>
</evidence>
<keyword evidence="4" id="KW-1185">Reference proteome</keyword>
<proteinExistence type="predicted"/>
<evidence type="ECO:0000313" key="4">
    <source>
        <dbReference type="Proteomes" id="UP000823749"/>
    </source>
</evidence>
<evidence type="ECO:0000313" key="3">
    <source>
        <dbReference type="EMBL" id="KAG5551476.1"/>
    </source>
</evidence>
<protein>
    <recommendedName>
        <fullName evidence="5">Transmembrane protein</fullName>
    </recommendedName>
</protein>
<keyword evidence="2" id="KW-0812">Transmembrane</keyword>
<dbReference type="Proteomes" id="UP000823749">
    <property type="component" value="Chromosome 4"/>
</dbReference>